<feature type="compositionally biased region" description="Basic and acidic residues" evidence="1">
    <location>
        <begin position="67"/>
        <end position="80"/>
    </location>
</feature>
<evidence type="ECO:0000256" key="1">
    <source>
        <dbReference type="SAM" id="MobiDB-lite"/>
    </source>
</evidence>
<dbReference type="OrthoDB" id="5363652at2"/>
<accession>A0A261GDR3</accession>
<dbReference type="Pfam" id="PF07751">
    <property type="entry name" value="Abi_2"/>
    <property type="match status" value="1"/>
</dbReference>
<reference evidence="2 4" key="1">
    <citation type="journal article" date="2017" name="BMC Genomics">
        <title>Comparative genomic and phylogenomic analyses of the Bifidobacteriaceae family.</title>
        <authorList>
            <person name="Lugli G.A."/>
            <person name="Milani C."/>
            <person name="Turroni F."/>
            <person name="Duranti S."/>
            <person name="Mancabelli L."/>
            <person name="Mangifesta M."/>
            <person name="Ferrario C."/>
            <person name="Modesto M."/>
            <person name="Mattarelli P."/>
            <person name="Jiri K."/>
            <person name="van Sinderen D."/>
            <person name="Ventura M."/>
        </authorList>
    </citation>
    <scope>NUCLEOTIDE SEQUENCE [LARGE SCALE GENOMIC DNA]</scope>
    <source>
        <strain evidence="2 4">DSM 100216</strain>
    </source>
</reference>
<keyword evidence="5" id="KW-1185">Reference proteome</keyword>
<dbReference type="Proteomes" id="UP000216057">
    <property type="component" value="Unassembled WGS sequence"/>
</dbReference>
<evidence type="ECO:0000313" key="2">
    <source>
        <dbReference type="EMBL" id="OZG69393.1"/>
    </source>
</evidence>
<sequence>MALYWFDNALRATLFASMEKIEIALRVRIGHVLGARDPLGHIHPEALRPNLSRNGWERFVRNYENSRRNSDEDFEGHYGADFDGELPV</sequence>
<dbReference type="KEGG" id="beu:BE0216_00570"/>
<dbReference type="EMBL" id="CP062938">
    <property type="protein sequence ID" value="QOL31123.1"/>
    <property type="molecule type" value="Genomic_DNA"/>
</dbReference>
<dbReference type="AlphaFoldDB" id="A0A261GDR3"/>
<evidence type="ECO:0000313" key="3">
    <source>
        <dbReference type="EMBL" id="QOL31123.1"/>
    </source>
</evidence>
<evidence type="ECO:0000313" key="5">
    <source>
        <dbReference type="Proteomes" id="UP000593943"/>
    </source>
</evidence>
<organism evidence="2 4">
    <name type="scientific">Bifidobacterium eulemuris</name>
    <dbReference type="NCBI Taxonomy" id="1765219"/>
    <lineage>
        <taxon>Bacteria</taxon>
        <taxon>Bacillati</taxon>
        <taxon>Actinomycetota</taxon>
        <taxon>Actinomycetes</taxon>
        <taxon>Bifidobacteriales</taxon>
        <taxon>Bifidobacteriaceae</taxon>
        <taxon>Bifidobacterium</taxon>
    </lineage>
</organism>
<gene>
    <name evidence="3" type="ORF">BE0216_00570</name>
    <name evidence="2" type="ORF">BEUL_0799</name>
</gene>
<feature type="region of interest" description="Disordered" evidence="1">
    <location>
        <begin position="67"/>
        <end position="88"/>
    </location>
</feature>
<name>A0A261GDR3_9BIFI</name>
<dbReference type="InterPro" id="IPR011664">
    <property type="entry name" value="Abi_system_AbiD/AbiF-like"/>
</dbReference>
<dbReference type="EMBL" id="MWWZ01000004">
    <property type="protein sequence ID" value="OZG69393.1"/>
    <property type="molecule type" value="Genomic_DNA"/>
</dbReference>
<evidence type="ECO:0000313" key="4">
    <source>
        <dbReference type="Proteomes" id="UP000216057"/>
    </source>
</evidence>
<reference evidence="3 5" key="2">
    <citation type="submission" date="2020-10" db="EMBL/GenBank/DDBJ databases">
        <title>Genome sequencing of Bifidobacterium eulemuris_DSMZ_100216.</title>
        <authorList>
            <person name="Kim J."/>
        </authorList>
    </citation>
    <scope>NUCLEOTIDE SEQUENCE [LARGE SCALE GENOMIC DNA]</scope>
    <source>
        <strain evidence="3 5">DSM 100216</strain>
    </source>
</reference>
<proteinExistence type="predicted"/>
<dbReference type="Proteomes" id="UP000593943">
    <property type="component" value="Chromosome"/>
</dbReference>
<protein>
    <submittedName>
        <fullName evidence="3">Abi family protein</fullName>
    </submittedName>
    <submittedName>
        <fullName evidence="2">Abortive infection protein</fullName>
    </submittedName>
</protein>